<proteinExistence type="predicted"/>
<keyword evidence="2" id="KW-1185">Reference proteome</keyword>
<dbReference type="Proteomes" id="UP001456344">
    <property type="component" value="Chromosome"/>
</dbReference>
<reference evidence="1" key="1">
    <citation type="submission" date="2023-10" db="EMBL/GenBank/DDBJ databases">
        <title>Whole genome sequencing of actinobacterial strain Amycolatopsis sp. (BCA-696) identifies the underlying plant growth-promoting genes.</title>
        <authorList>
            <person name="Gandham P."/>
            <person name="Vadla N."/>
            <person name="Saji A."/>
            <person name="Srinivas V."/>
            <person name="Ruperao P."/>
            <person name="Selvanayagam S."/>
            <person name="Saxena R.K."/>
            <person name="Rathore A."/>
            <person name="Gopalakrishnan S."/>
            <person name="Thakur V."/>
        </authorList>
    </citation>
    <scope>NUCLEOTIDE SEQUENCE</scope>
    <source>
        <strain evidence="1">BCA-696</strain>
    </source>
</reference>
<evidence type="ECO:0000313" key="1">
    <source>
        <dbReference type="EMBL" id="WYW15652.1"/>
    </source>
</evidence>
<name>A0ACD5B8R8_9PSEU</name>
<organism evidence="1 2">
    <name type="scientific">Amycolatopsis coloradensis</name>
    <dbReference type="NCBI Taxonomy" id="76021"/>
    <lineage>
        <taxon>Bacteria</taxon>
        <taxon>Bacillati</taxon>
        <taxon>Actinomycetota</taxon>
        <taxon>Actinomycetes</taxon>
        <taxon>Pseudonocardiales</taxon>
        <taxon>Pseudonocardiaceae</taxon>
        <taxon>Amycolatopsis</taxon>
    </lineage>
</organism>
<accession>A0ACD5B8R8</accession>
<dbReference type="EMBL" id="CP150484">
    <property type="protein sequence ID" value="WYW15652.1"/>
    <property type="molecule type" value="Genomic_DNA"/>
</dbReference>
<sequence>MERERVVAVTGPGGQGSGYVIAPRLVLTSAHVVTTMEASVTVFRPGVSGTVTARPIWCGTPAGRDDAALVFIDDPTWTPLADTPVVWGRTVTYQPGAVCHAWGRPQVVQRDGQPIDTGQVTGSLNPGSRIVADRYLIELDQFPPEGDSPWAGMSGAAVFCGDLLAGVIAVDPANRQHAALEAVPTYVLLHDETFVTRLVEHAGGHALRCKAIELQPLSDTRSHVSSWEPARSPAALLSAHRAVVPFRGRDEILGKLRAWAAEPGVGVWLLHGPGGQGKTRLAHEFAGQLQDEDQAWATVWLNPTADAASIGVLAALSSATLVVVDYAENRAEQLTALFVALAQVGSTVAVKVLLLARTAGAWWDEVAATGGDTVRDIAELARQQSLPLLDATPDARTLTYRAAASAFATALSAVPGMSDQPWAKIAAALHEPDVVASTVLAVQMTALADLLDAMVSGLTDRQVAPASPGPEDRVLTHERGYWKSTAAAQGLLPGLALATLTDLVIVATVLGPRTVDDVGALVARVPGLADQPVDRQDAAGAWLLSVYPADDDGAFEGLVPDRVAERLVGRSILETGRTCVVERLAAQVDGEEVGRLLTVCTRAAAHAVFGARVGDRVTRWCVEQADTLAVAAIDVATQVEVPLPLLRAIDQIATTNRVDTSLLERMDNAFPTQSQIHADAAATIGEVLVDRQRQAIAKNPGLDGARLAKSLHNFAVRLGALGRHEAGLEAITEAIEIRRQLAEQRPNAFLPDLAASLHNLAIRLGDLGRREEALEAITEAVITYHQLAEQRPDTFLPNLAASLNNLAGRLAEVGQWEEALEAITEAVTANRQLAEQQPDTFLPDLAASLHNHANILGELERREEALEAITEAVTANRQLAEQRPDTFLHDLAASLHNHATRLGALGRHEAGLEAITEAIEIRRQLAEQRPNAFLPNLAASLHNLALRLGDLGRREEALEASTEAVITYRQLAEQRPNAFRHELAAGLNTLAGRLGEVGRQEAGLEAITEAVITYRQLAEQRPDTFLHDLAASLNNLAIQLGVLGRREEALEAITEAVSTYRQLAEQRPNVHLKKLDQSLRVQAWLANELPILPAAEDKEAAAPRATQR</sequence>
<protein>
    <submittedName>
        <fullName evidence="1">Tetratricopeptide repeat protein</fullName>
    </submittedName>
</protein>
<evidence type="ECO:0000313" key="2">
    <source>
        <dbReference type="Proteomes" id="UP001456344"/>
    </source>
</evidence>
<gene>
    <name evidence="1" type="ORF">LCL61_08820</name>
</gene>